<organism evidence="1">
    <name type="scientific">marine metagenome</name>
    <dbReference type="NCBI Taxonomy" id="408172"/>
    <lineage>
        <taxon>unclassified sequences</taxon>
        <taxon>metagenomes</taxon>
        <taxon>ecological metagenomes</taxon>
    </lineage>
</organism>
<dbReference type="PROSITE" id="PS51257">
    <property type="entry name" value="PROKAR_LIPOPROTEIN"/>
    <property type="match status" value="1"/>
</dbReference>
<evidence type="ECO:0000313" key="1">
    <source>
        <dbReference type="EMBL" id="SVE51011.1"/>
    </source>
</evidence>
<sequence length="143" mass="15734">MKKPLFMLLIIPFLFCGCSDSTSPLTAISEPVQEVDFSFDLLSHSNSFSPTLFCNVRISNISELPITFWLLTIEVRTDKGTLITGTLWDDDLLLNPSQTYLAEGIPLTIRPSCVNAGKVCAIISTVGESVQSWKVIGKYAESN</sequence>
<accession>A0A383E2R8</accession>
<dbReference type="AlphaFoldDB" id="A0A383E2R8"/>
<protein>
    <submittedName>
        <fullName evidence="1">Uncharacterized protein</fullName>
    </submittedName>
</protein>
<gene>
    <name evidence="1" type="ORF">METZ01_LOCUS503865</name>
</gene>
<reference evidence="1" key="1">
    <citation type="submission" date="2018-05" db="EMBL/GenBank/DDBJ databases">
        <authorList>
            <person name="Lanie J.A."/>
            <person name="Ng W.-L."/>
            <person name="Kazmierczak K.M."/>
            <person name="Andrzejewski T.M."/>
            <person name="Davidsen T.M."/>
            <person name="Wayne K.J."/>
            <person name="Tettelin H."/>
            <person name="Glass J.I."/>
            <person name="Rusch D."/>
            <person name="Podicherti R."/>
            <person name="Tsui H.-C.T."/>
            <person name="Winkler M.E."/>
        </authorList>
    </citation>
    <scope>NUCLEOTIDE SEQUENCE</scope>
</reference>
<name>A0A383E2R8_9ZZZZ</name>
<proteinExistence type="predicted"/>
<dbReference type="EMBL" id="UINC01222292">
    <property type="protein sequence ID" value="SVE51011.1"/>
    <property type="molecule type" value="Genomic_DNA"/>
</dbReference>